<keyword evidence="3" id="KW-0547">Nucleotide-binding</keyword>
<keyword evidence="4 7" id="KW-0067">ATP-binding</keyword>
<dbReference type="GO" id="GO:0016887">
    <property type="term" value="F:ATP hydrolysis activity"/>
    <property type="evidence" value="ECO:0007669"/>
    <property type="project" value="InterPro"/>
</dbReference>
<keyword evidence="5" id="KW-0029">Amino-acid transport</keyword>
<reference evidence="7" key="1">
    <citation type="submission" date="2020-07" db="EMBL/GenBank/DDBJ databases">
        <title>Huge and variable diversity of episymbiotic CPR bacteria and DPANN archaea in groundwater ecosystems.</title>
        <authorList>
            <person name="He C.Y."/>
            <person name="Keren R."/>
            <person name="Whittaker M."/>
            <person name="Farag I.F."/>
            <person name="Doudna J."/>
            <person name="Cate J.H.D."/>
            <person name="Banfield J.F."/>
        </authorList>
    </citation>
    <scope>NUCLEOTIDE SEQUENCE</scope>
    <source>
        <strain evidence="7">NC_groundwater_1664_Pr3_B-0.1um_52_9</strain>
    </source>
</reference>
<dbReference type="CDD" id="cd03224">
    <property type="entry name" value="ABC_TM1139_LivF_branched"/>
    <property type="match status" value="1"/>
</dbReference>
<dbReference type="Pfam" id="PF00005">
    <property type="entry name" value="ABC_tran"/>
    <property type="match status" value="1"/>
</dbReference>
<dbReference type="InterPro" id="IPR003439">
    <property type="entry name" value="ABC_transporter-like_ATP-bd"/>
</dbReference>
<dbReference type="Gene3D" id="3.40.50.300">
    <property type="entry name" value="P-loop containing nucleotide triphosphate hydrolases"/>
    <property type="match status" value="1"/>
</dbReference>
<evidence type="ECO:0000256" key="3">
    <source>
        <dbReference type="ARBA" id="ARBA00022741"/>
    </source>
</evidence>
<dbReference type="InterPro" id="IPR017871">
    <property type="entry name" value="ABC_transporter-like_CS"/>
</dbReference>
<gene>
    <name evidence="7" type="ORF">HY912_04365</name>
</gene>
<dbReference type="InterPro" id="IPR027417">
    <property type="entry name" value="P-loop_NTPase"/>
</dbReference>
<dbReference type="AlphaFoldDB" id="A0A9D6V3X7"/>
<dbReference type="InterPro" id="IPR052156">
    <property type="entry name" value="BCAA_Transport_ATP-bd_LivF"/>
</dbReference>
<dbReference type="GO" id="GO:0005524">
    <property type="term" value="F:ATP binding"/>
    <property type="evidence" value="ECO:0007669"/>
    <property type="project" value="UniProtKB-KW"/>
</dbReference>
<evidence type="ECO:0000313" key="7">
    <source>
        <dbReference type="EMBL" id="MBI5248707.1"/>
    </source>
</evidence>
<dbReference type="GO" id="GO:0015658">
    <property type="term" value="F:branched-chain amino acid transmembrane transporter activity"/>
    <property type="evidence" value="ECO:0007669"/>
    <property type="project" value="TreeGrafter"/>
</dbReference>
<protein>
    <submittedName>
        <fullName evidence="7">ABC transporter ATP-binding protein</fullName>
    </submittedName>
</protein>
<evidence type="ECO:0000313" key="8">
    <source>
        <dbReference type="Proteomes" id="UP000807825"/>
    </source>
</evidence>
<name>A0A9D6V3X7_9BACT</name>
<evidence type="ECO:0000256" key="5">
    <source>
        <dbReference type="ARBA" id="ARBA00022970"/>
    </source>
</evidence>
<evidence type="ECO:0000256" key="2">
    <source>
        <dbReference type="ARBA" id="ARBA00022448"/>
    </source>
</evidence>
<evidence type="ECO:0000259" key="6">
    <source>
        <dbReference type="PROSITE" id="PS50893"/>
    </source>
</evidence>
<dbReference type="Proteomes" id="UP000807825">
    <property type="component" value="Unassembled WGS sequence"/>
</dbReference>
<comment type="similarity">
    <text evidence="1">Belongs to the ABC transporter superfamily.</text>
</comment>
<sequence length="238" mass="26565">MFLDVRDLHSYYGKSHILQGVDLNLKRGEMVCLLGRNGVGKTTTLKSIMGMVKPAEGQVLLDSKNLAGLLPYQIARLGVGLVPEDRRILPSLTVHENLLIGMKPPADPVEKGVETWDPDRAYRIFSRLEQRRHHMGNQLSGGEQQMLSVARTLMGNPRLILVDEPTEGLAPLLVRAVMKMLVDIQQSGVTILLVEQNLKAALEIATRFYIMSKGKIVFEGDRKALEAATEVRRKYLEV</sequence>
<accession>A0A9D6V3X7</accession>
<proteinExistence type="inferred from homology"/>
<evidence type="ECO:0000256" key="4">
    <source>
        <dbReference type="ARBA" id="ARBA00022840"/>
    </source>
</evidence>
<dbReference type="SMART" id="SM00382">
    <property type="entry name" value="AAA"/>
    <property type="match status" value="1"/>
</dbReference>
<dbReference type="EMBL" id="JACRDE010000128">
    <property type="protein sequence ID" value="MBI5248707.1"/>
    <property type="molecule type" value="Genomic_DNA"/>
</dbReference>
<dbReference type="PANTHER" id="PTHR43820">
    <property type="entry name" value="HIGH-AFFINITY BRANCHED-CHAIN AMINO ACID TRANSPORT ATP-BINDING PROTEIN LIVF"/>
    <property type="match status" value="1"/>
</dbReference>
<organism evidence="7 8">
    <name type="scientific">Desulfomonile tiedjei</name>
    <dbReference type="NCBI Taxonomy" id="2358"/>
    <lineage>
        <taxon>Bacteria</taxon>
        <taxon>Pseudomonadati</taxon>
        <taxon>Thermodesulfobacteriota</taxon>
        <taxon>Desulfomonilia</taxon>
        <taxon>Desulfomonilales</taxon>
        <taxon>Desulfomonilaceae</taxon>
        <taxon>Desulfomonile</taxon>
    </lineage>
</organism>
<comment type="caution">
    <text evidence="7">The sequence shown here is derived from an EMBL/GenBank/DDBJ whole genome shotgun (WGS) entry which is preliminary data.</text>
</comment>
<evidence type="ECO:0000256" key="1">
    <source>
        <dbReference type="ARBA" id="ARBA00005417"/>
    </source>
</evidence>
<dbReference type="PROSITE" id="PS50893">
    <property type="entry name" value="ABC_TRANSPORTER_2"/>
    <property type="match status" value="1"/>
</dbReference>
<keyword evidence="2" id="KW-0813">Transport</keyword>
<dbReference type="SUPFAM" id="SSF52540">
    <property type="entry name" value="P-loop containing nucleoside triphosphate hydrolases"/>
    <property type="match status" value="1"/>
</dbReference>
<dbReference type="GO" id="GO:0015807">
    <property type="term" value="P:L-amino acid transport"/>
    <property type="evidence" value="ECO:0007669"/>
    <property type="project" value="TreeGrafter"/>
</dbReference>
<dbReference type="PANTHER" id="PTHR43820:SF2">
    <property type="entry name" value="ABC TRANSPORTER ATP-BINDING PROTEIN"/>
    <property type="match status" value="1"/>
</dbReference>
<dbReference type="InterPro" id="IPR003593">
    <property type="entry name" value="AAA+_ATPase"/>
</dbReference>
<dbReference type="PROSITE" id="PS00211">
    <property type="entry name" value="ABC_TRANSPORTER_1"/>
    <property type="match status" value="1"/>
</dbReference>
<feature type="domain" description="ABC transporter" evidence="6">
    <location>
        <begin position="3"/>
        <end position="238"/>
    </location>
</feature>